<evidence type="ECO:0000256" key="1">
    <source>
        <dbReference type="ARBA" id="ARBA00000077"/>
    </source>
</evidence>
<evidence type="ECO:0000256" key="4">
    <source>
        <dbReference type="ARBA" id="ARBA00022722"/>
    </source>
</evidence>
<dbReference type="PANTHER" id="PTHR10642">
    <property type="entry name" value="RIBONUCLEASE H1"/>
    <property type="match status" value="1"/>
</dbReference>
<reference evidence="9" key="1">
    <citation type="submission" date="2020-05" db="EMBL/GenBank/DDBJ databases">
        <title>Mycena genomes resolve the evolution of fungal bioluminescence.</title>
        <authorList>
            <person name="Tsai I.J."/>
        </authorList>
    </citation>
    <scope>NUCLEOTIDE SEQUENCE</scope>
    <source>
        <strain evidence="9">160909Yilan</strain>
    </source>
</reference>
<keyword evidence="10" id="KW-1185">Reference proteome</keyword>
<dbReference type="InterPro" id="IPR036397">
    <property type="entry name" value="RNaseH_sf"/>
</dbReference>
<dbReference type="GO" id="GO:0043137">
    <property type="term" value="P:DNA replication, removal of RNA primer"/>
    <property type="evidence" value="ECO:0007669"/>
    <property type="project" value="TreeGrafter"/>
</dbReference>
<proteinExistence type="inferred from homology"/>
<dbReference type="AlphaFoldDB" id="A0A8H7CT15"/>
<dbReference type="GO" id="GO:0046872">
    <property type="term" value="F:metal ion binding"/>
    <property type="evidence" value="ECO:0007669"/>
    <property type="project" value="UniProtKB-KW"/>
</dbReference>
<keyword evidence="4" id="KW-0540">Nuclease</keyword>
<evidence type="ECO:0000256" key="7">
    <source>
        <dbReference type="ARBA" id="ARBA00022801"/>
    </source>
</evidence>
<evidence type="ECO:0000313" key="9">
    <source>
        <dbReference type="EMBL" id="KAF7349180.1"/>
    </source>
</evidence>
<dbReference type="EMBL" id="JACAZH010000016">
    <property type="protein sequence ID" value="KAF7349180.1"/>
    <property type="molecule type" value="Genomic_DNA"/>
</dbReference>
<comment type="caution">
    <text evidence="9">The sequence shown here is derived from an EMBL/GenBank/DDBJ whole genome shotgun (WGS) entry which is preliminary data.</text>
</comment>
<feature type="domain" description="RNase H type-1" evidence="8">
    <location>
        <begin position="1"/>
        <end position="98"/>
    </location>
</feature>
<dbReference type="GO" id="GO:0004523">
    <property type="term" value="F:RNA-DNA hybrid ribonuclease activity"/>
    <property type="evidence" value="ECO:0007669"/>
    <property type="project" value="UniProtKB-EC"/>
</dbReference>
<dbReference type="Gene3D" id="3.30.420.10">
    <property type="entry name" value="Ribonuclease H-like superfamily/Ribonuclease H"/>
    <property type="match status" value="1"/>
</dbReference>
<dbReference type="GO" id="GO:0003676">
    <property type="term" value="F:nucleic acid binding"/>
    <property type="evidence" value="ECO:0007669"/>
    <property type="project" value="InterPro"/>
</dbReference>
<evidence type="ECO:0000313" key="10">
    <source>
        <dbReference type="Proteomes" id="UP000623467"/>
    </source>
</evidence>
<dbReference type="EC" id="3.1.26.4" evidence="3"/>
<dbReference type="Pfam" id="PF00075">
    <property type="entry name" value="RNase_H"/>
    <property type="match status" value="1"/>
</dbReference>
<dbReference type="PANTHER" id="PTHR10642:SF26">
    <property type="entry name" value="RIBONUCLEASE H1"/>
    <property type="match status" value="1"/>
</dbReference>
<protein>
    <recommendedName>
        <fullName evidence="3">ribonuclease H</fullName>
        <ecNumber evidence="3">3.1.26.4</ecNumber>
    </recommendedName>
</protein>
<comment type="similarity">
    <text evidence="2">Belongs to the RNase H family.</text>
</comment>
<accession>A0A8H7CT15</accession>
<evidence type="ECO:0000256" key="5">
    <source>
        <dbReference type="ARBA" id="ARBA00022723"/>
    </source>
</evidence>
<evidence type="ECO:0000256" key="2">
    <source>
        <dbReference type="ARBA" id="ARBA00005300"/>
    </source>
</evidence>
<organism evidence="9 10">
    <name type="scientific">Mycena sanguinolenta</name>
    <dbReference type="NCBI Taxonomy" id="230812"/>
    <lineage>
        <taxon>Eukaryota</taxon>
        <taxon>Fungi</taxon>
        <taxon>Dikarya</taxon>
        <taxon>Basidiomycota</taxon>
        <taxon>Agaricomycotina</taxon>
        <taxon>Agaricomycetes</taxon>
        <taxon>Agaricomycetidae</taxon>
        <taxon>Agaricales</taxon>
        <taxon>Marasmiineae</taxon>
        <taxon>Mycenaceae</taxon>
        <taxon>Mycena</taxon>
    </lineage>
</organism>
<dbReference type="InterPro" id="IPR050092">
    <property type="entry name" value="RNase_H"/>
</dbReference>
<keyword evidence="5" id="KW-0479">Metal-binding</keyword>
<dbReference type="Proteomes" id="UP000623467">
    <property type="component" value="Unassembled WGS sequence"/>
</dbReference>
<evidence type="ECO:0000256" key="6">
    <source>
        <dbReference type="ARBA" id="ARBA00022759"/>
    </source>
</evidence>
<evidence type="ECO:0000256" key="3">
    <source>
        <dbReference type="ARBA" id="ARBA00012180"/>
    </source>
</evidence>
<dbReference type="OrthoDB" id="245563at2759"/>
<keyword evidence="7" id="KW-0378">Hydrolase</keyword>
<dbReference type="SUPFAM" id="SSF53098">
    <property type="entry name" value="Ribonuclease H-like"/>
    <property type="match status" value="1"/>
</dbReference>
<keyword evidence="6" id="KW-0255">Endonuclease</keyword>
<comment type="catalytic activity">
    <reaction evidence="1">
        <text>Endonucleolytic cleavage to 5'-phosphomonoester.</text>
        <dbReference type="EC" id="3.1.26.4"/>
    </reaction>
</comment>
<sequence length="98" mass="10849">MPYQMDVWTDGACRGNGQPGAVAGAGAWFSKPVDGSRGWWRALPRYPIPTNQRAELTGVVLALELATKRRAQLDNDPFFILAIHTDSQYAIDCLSNWV</sequence>
<dbReference type="InterPro" id="IPR002156">
    <property type="entry name" value="RNaseH_domain"/>
</dbReference>
<name>A0A8H7CT15_9AGAR</name>
<dbReference type="InterPro" id="IPR012337">
    <property type="entry name" value="RNaseH-like_sf"/>
</dbReference>
<evidence type="ECO:0000259" key="8">
    <source>
        <dbReference type="PROSITE" id="PS50879"/>
    </source>
</evidence>
<dbReference type="PROSITE" id="PS50879">
    <property type="entry name" value="RNASE_H_1"/>
    <property type="match status" value="1"/>
</dbReference>
<gene>
    <name evidence="9" type="ORF">MSAN_01707400</name>
</gene>